<accession>A0ACB6RFP9</accession>
<reference evidence="1" key="1">
    <citation type="journal article" date="2020" name="Stud. Mycol.">
        <title>101 Dothideomycetes genomes: a test case for predicting lifestyles and emergence of pathogens.</title>
        <authorList>
            <person name="Haridas S."/>
            <person name="Albert R."/>
            <person name="Binder M."/>
            <person name="Bloem J."/>
            <person name="Labutti K."/>
            <person name="Salamov A."/>
            <person name="Andreopoulos B."/>
            <person name="Baker S."/>
            <person name="Barry K."/>
            <person name="Bills G."/>
            <person name="Bluhm B."/>
            <person name="Cannon C."/>
            <person name="Castanera R."/>
            <person name="Culley D."/>
            <person name="Daum C."/>
            <person name="Ezra D."/>
            <person name="Gonzalez J."/>
            <person name="Henrissat B."/>
            <person name="Kuo A."/>
            <person name="Liang C."/>
            <person name="Lipzen A."/>
            <person name="Lutzoni F."/>
            <person name="Magnuson J."/>
            <person name="Mondo S."/>
            <person name="Nolan M."/>
            <person name="Ohm R."/>
            <person name="Pangilinan J."/>
            <person name="Park H.-J."/>
            <person name="Ramirez L."/>
            <person name="Alfaro M."/>
            <person name="Sun H."/>
            <person name="Tritt A."/>
            <person name="Yoshinaga Y."/>
            <person name="Zwiers L.-H."/>
            <person name="Turgeon B."/>
            <person name="Goodwin S."/>
            <person name="Spatafora J."/>
            <person name="Crous P."/>
            <person name="Grigoriev I."/>
        </authorList>
    </citation>
    <scope>NUCLEOTIDE SEQUENCE</scope>
    <source>
        <strain evidence="1">ATCC 200398</strain>
    </source>
</reference>
<name>A0ACB6RFP9_9PLEO</name>
<proteinExistence type="predicted"/>
<keyword evidence="2" id="KW-1185">Reference proteome</keyword>
<sequence>MRQRQFGGPKLPKELRDQFGDPAHRVKAVRGGAGPLNRKQRRKADRVEKKAQKKHSQGRKAAFSTRNEPDLEDEEEGFSKEEPLPTKPVPVKRDAQKPLKGILKMSLPEPESPPEQRTSPYPPPRISRGVRDRLAQDDADIAALEKRLGFKGKKSKARNDDGLDDLFADLGALDSDEDNPGGHAPKRKRPEDEDWLASKRRKALGESALSSSDLDSDLEDSMELGSDEDEDLSESLKDSSDEDYEAPEPRVRENPYIAPATSTTPQVAKYIPPSLRAPSSSDAEALMRLRRQIQGLLNRLSEANMLTILREVEQVYQNNARGYVNTTFVDLLIGIVSSDTSLPDTFLILHAGFIAAIYKVIGTDFGAQMVERIVTDFDTHYQANKMGTGKQGANLISLLAELYSFQIVGSNLVFDYIKLFLNELSDINTELLLRIIKVSGSQLRQDDPTSLKDIVLLLQKSVSEVGEDTLPVRTRFMIETINSLKNNRMKTGLTASTIVSEHTTRMKKQLGSLNTRNLKGTEPLRIGLADVRDAEKKGKWWLIGASWRNDTVDGVPPQEKTSSGQNPPASDDLDDEGEVDLLQLAREQRMNTDIRRAIFITIMSATDFKDAHLRLMKLNLKKSQEVEIPRVIVHCAGCEKGYNPYYTLIARKYCSEHKLKKCFQFALWDVFKSLGEKKEEEEADDDGCSDGENDSISNDVSLRRLVNLGKFYGALIASGGLPISSLKTLNFPYLQSKTRTLLEIILVTVILQSQKGAKEGRDEKGLLEIFIKADGEPEMVTGLQYFLKKVVSKTDIAANKGEKETIRSKLLPPEPRVDKWKSELISLPVAPCSGPLCRAAHQRHCCGQPEELTAPSALQTSTSRKGYDEDTPRKLVSHINPRVSRWSDVNCGAEENDLVIIGGGVAGYVAAIKAGQAGLKVACIEKRGSLGGTCLNVGCIPSKSLLNNSHLYHQILHDTKNRGIEVGDVALNLGAMMKAKETSVSGLTKGIEFLFKKNNVEYIKGTGAFQDEHTVAVNLIDGGETSVKGKNIFIATGSEATPFPGLTIDEKKVITSTGAIALQEVPKKMVVIGGGIIGLEMGSVWSRLGAEVTVVEFLGQIGGPGMDAEIAKMTQKMLTKQGMKFKLNTKVMGGDDSGEGVKINTEAAKGGKEEALDADVVLVAIGRRPYTAGLGLENIGIETDEKGRLVIDQEYRTKIPHIRVIGDVTFGPMLAHKAEEEGVAAVEYLTKGYGHVNYGAIPSVMYTHPEVAWVGQNEQELKAAGVKYKVGTFPFSANSRAKTNLDSEGMVKFISDAETDRILGVHIVGPNAGEMIAEGTLALEYGASSEDVARTSHAHPTLSEAFKEAAMATYDKAIHY</sequence>
<dbReference type="EMBL" id="MU003492">
    <property type="protein sequence ID" value="KAF2477941.1"/>
    <property type="molecule type" value="Genomic_DNA"/>
</dbReference>
<organism evidence="1 2">
    <name type="scientific">Lindgomyces ingoldianus</name>
    <dbReference type="NCBI Taxonomy" id="673940"/>
    <lineage>
        <taxon>Eukaryota</taxon>
        <taxon>Fungi</taxon>
        <taxon>Dikarya</taxon>
        <taxon>Ascomycota</taxon>
        <taxon>Pezizomycotina</taxon>
        <taxon>Dothideomycetes</taxon>
        <taxon>Pleosporomycetidae</taxon>
        <taxon>Pleosporales</taxon>
        <taxon>Lindgomycetaceae</taxon>
        <taxon>Lindgomyces</taxon>
    </lineage>
</organism>
<comment type="caution">
    <text evidence="1">The sequence shown here is derived from an EMBL/GenBank/DDBJ whole genome shotgun (WGS) entry which is preliminary data.</text>
</comment>
<dbReference type="Proteomes" id="UP000799755">
    <property type="component" value="Unassembled WGS sequence"/>
</dbReference>
<evidence type="ECO:0000313" key="1">
    <source>
        <dbReference type="EMBL" id="KAF2477941.1"/>
    </source>
</evidence>
<evidence type="ECO:0000313" key="2">
    <source>
        <dbReference type="Proteomes" id="UP000799755"/>
    </source>
</evidence>
<protein>
    <submittedName>
        <fullName evidence="1">Dihydrolipoyl dehydrogenase</fullName>
    </submittedName>
</protein>
<gene>
    <name evidence="1" type="ORF">BDR25DRAFT_308783</name>
</gene>